<dbReference type="Proteomes" id="UP000644147">
    <property type="component" value="Unassembled WGS sequence"/>
</dbReference>
<gene>
    <name evidence="2" type="ORF">I5M27_00570</name>
</gene>
<evidence type="ECO:0000313" key="2">
    <source>
        <dbReference type="EMBL" id="MBK0401453.1"/>
    </source>
</evidence>
<accession>A0ABS1BWS1</accession>
<dbReference type="Pfam" id="PF10677">
    <property type="entry name" value="DUF2490"/>
    <property type="match status" value="1"/>
</dbReference>
<keyword evidence="3" id="KW-1185">Reference proteome</keyword>
<proteinExistence type="predicted"/>
<feature type="chain" id="PRO_5046896302" evidence="1">
    <location>
        <begin position="22"/>
        <end position="287"/>
    </location>
</feature>
<organism evidence="2 3">
    <name type="scientific">Adhaeribacter terrigena</name>
    <dbReference type="NCBI Taxonomy" id="2793070"/>
    <lineage>
        <taxon>Bacteria</taxon>
        <taxon>Pseudomonadati</taxon>
        <taxon>Bacteroidota</taxon>
        <taxon>Cytophagia</taxon>
        <taxon>Cytophagales</taxon>
        <taxon>Hymenobacteraceae</taxon>
        <taxon>Adhaeribacter</taxon>
    </lineage>
</organism>
<protein>
    <submittedName>
        <fullName evidence="2">DUF2490 domain-containing protein</fullName>
    </submittedName>
</protein>
<reference evidence="2 3" key="1">
    <citation type="submission" date="2020-12" db="EMBL/GenBank/DDBJ databases">
        <title>Bacterial novel species Adhaeribacter sp. BT258 isolated from soil.</title>
        <authorList>
            <person name="Jung H.-Y."/>
        </authorList>
    </citation>
    <scope>NUCLEOTIDE SEQUENCE [LARGE SCALE GENOMIC DNA]</scope>
    <source>
        <strain evidence="2 3">BT258</strain>
    </source>
</reference>
<evidence type="ECO:0000256" key="1">
    <source>
        <dbReference type="SAM" id="SignalP"/>
    </source>
</evidence>
<evidence type="ECO:0000313" key="3">
    <source>
        <dbReference type="Proteomes" id="UP000644147"/>
    </source>
</evidence>
<dbReference type="InterPro" id="IPR019619">
    <property type="entry name" value="DUF2490"/>
</dbReference>
<keyword evidence="1" id="KW-0732">Signal</keyword>
<sequence length="287" mass="33715">MTKKLLLLLTLSFCLNRNILAQTKKVHADPFIWTELQADYFLKDQSFFFFRNMYRHNTNSAFPGLKESGVLSHFYLTYFQLGYDQKLTEHWRAAVSARYTFDARNNNQIYLAYLQHNGKIGQTDFIKRLSYDIMNFKEGESRGRLRPRFTLERNVDFGRHRLRPGISYELFFYNNFNPDQTEIATRTVDRTRLRITLSYKVSPHFWITPYFMKQTEFYNVLPTYVNELDADGNLVLDPDGNPVLIEKEPGGKRNRIEPIFGLDLRIIIPGKNISEKTVPNLGNGPIE</sequence>
<dbReference type="RefSeq" id="WP_200504086.1">
    <property type="nucleotide sequence ID" value="NZ_JAEHFX010000001.1"/>
</dbReference>
<comment type="caution">
    <text evidence="2">The sequence shown here is derived from an EMBL/GenBank/DDBJ whole genome shotgun (WGS) entry which is preliminary data.</text>
</comment>
<name>A0ABS1BWS1_9BACT</name>
<feature type="signal peptide" evidence="1">
    <location>
        <begin position="1"/>
        <end position="21"/>
    </location>
</feature>
<dbReference type="EMBL" id="JAEHFX010000001">
    <property type="protein sequence ID" value="MBK0401453.1"/>
    <property type="molecule type" value="Genomic_DNA"/>
</dbReference>